<comment type="pathway">
    <text evidence="3">Protein modification; protein glycosylation.</text>
</comment>
<gene>
    <name evidence="14" type="ORF">TCE0_023r07182</name>
</gene>
<evidence type="ECO:0000256" key="6">
    <source>
        <dbReference type="ARBA" id="ARBA00022679"/>
    </source>
</evidence>
<dbReference type="AlphaFoldDB" id="A0A0B8MXS7"/>
<keyword evidence="15" id="KW-1185">Reference proteome</keyword>
<evidence type="ECO:0000256" key="1">
    <source>
        <dbReference type="ARBA" id="ARBA00001946"/>
    </source>
</evidence>
<comment type="cofactor">
    <cofactor evidence="1">
        <name>Mg(2+)</name>
        <dbReference type="ChEBI" id="CHEBI:18420"/>
    </cofactor>
</comment>
<evidence type="ECO:0000256" key="4">
    <source>
        <dbReference type="ARBA" id="ARBA00005432"/>
    </source>
</evidence>
<keyword evidence="11" id="KW-0472">Membrane</keyword>
<feature type="region of interest" description="Disordered" evidence="13">
    <location>
        <begin position="21"/>
        <end position="63"/>
    </location>
</feature>
<dbReference type="SUPFAM" id="SSF64005">
    <property type="entry name" value="Undecaprenyl diphosphate synthase"/>
    <property type="match status" value="1"/>
</dbReference>
<evidence type="ECO:0000256" key="13">
    <source>
        <dbReference type="SAM" id="MobiDB-lite"/>
    </source>
</evidence>
<dbReference type="InterPro" id="IPR038887">
    <property type="entry name" value="Nus1/NgBR"/>
</dbReference>
<dbReference type="InterPro" id="IPR036424">
    <property type="entry name" value="UPP_synth-like_sf"/>
</dbReference>
<comment type="catalytic activity">
    <reaction evidence="12">
        <text>n isopentenyl diphosphate + (2E,6E)-farnesyl diphosphate = a di-trans,poly-cis-polyprenyl diphosphate + n diphosphate</text>
        <dbReference type="Rhea" id="RHEA:53008"/>
        <dbReference type="Rhea" id="RHEA-COMP:19494"/>
        <dbReference type="ChEBI" id="CHEBI:33019"/>
        <dbReference type="ChEBI" id="CHEBI:128769"/>
        <dbReference type="ChEBI" id="CHEBI:136960"/>
        <dbReference type="ChEBI" id="CHEBI:175763"/>
        <dbReference type="EC" id="2.5.1.87"/>
    </reaction>
</comment>
<feature type="region of interest" description="Disordered" evidence="13">
    <location>
        <begin position="281"/>
        <end position="307"/>
    </location>
</feature>
<evidence type="ECO:0000256" key="10">
    <source>
        <dbReference type="ARBA" id="ARBA00022989"/>
    </source>
</evidence>
<dbReference type="PANTHER" id="PTHR21528">
    <property type="entry name" value="DEHYDRODOLICHYL DIPHOSPHATE SYNTHASE COMPLEX SUBUNIT NUS1"/>
    <property type="match status" value="1"/>
</dbReference>
<protein>
    <recommendedName>
        <fullName evidence="5">ditrans,polycis-polyprenyl diphosphate synthase [(2E,6E)-farnesyldiphosphate specific]</fullName>
        <ecNumber evidence="5">2.5.1.87</ecNumber>
    </recommendedName>
</protein>
<feature type="compositionally biased region" description="Low complexity" evidence="13">
    <location>
        <begin position="295"/>
        <end position="306"/>
    </location>
</feature>
<evidence type="ECO:0000256" key="7">
    <source>
        <dbReference type="ARBA" id="ARBA00022692"/>
    </source>
</evidence>
<feature type="compositionally biased region" description="Basic residues" evidence="13">
    <location>
        <begin position="52"/>
        <end position="63"/>
    </location>
</feature>
<evidence type="ECO:0000256" key="12">
    <source>
        <dbReference type="ARBA" id="ARBA00047353"/>
    </source>
</evidence>
<evidence type="ECO:0000256" key="11">
    <source>
        <dbReference type="ARBA" id="ARBA00023136"/>
    </source>
</evidence>
<dbReference type="PANTHER" id="PTHR21528:SF0">
    <property type="entry name" value="DEHYDRODOLICHYL DIPHOSPHATE SYNTHASE COMPLEX SUBUNIT NUS1"/>
    <property type="match status" value="1"/>
</dbReference>
<evidence type="ECO:0000256" key="5">
    <source>
        <dbReference type="ARBA" id="ARBA00012596"/>
    </source>
</evidence>
<evidence type="ECO:0000256" key="9">
    <source>
        <dbReference type="ARBA" id="ARBA00022842"/>
    </source>
</evidence>
<sequence>MVSSKDAEIFREDARLRGTKLSAAERERLLKPYLPEPPSPEMKPKSSSNSKTRSKTKQKNKHTPIRTFLKQQIHRLIYVFIHLCLGFYIRISQTIAAVTDRVLAVTYYHHRSPELIARDVKGLSRLPEHLSVLLKLRKREEDALQTLMDETAELAAWTTCAGIPVLSVYERTGILKSYIPSLHKTISDKLALYYGSPSHQPHLRICAPHHTSYAPIHHTKSGSRAQKKPSLTILLLSHSDGRETLVDLTKTLTEMSQSGKLSAHDISTKLIDAEISELTSCQSTSSTSPSPPPLATSSAQSQNESYSSDEIEMLPSTLFTPIKPEPDLLIIFGPIVKLDGYPPWQVRLTEIFCTGDKTSSIAAGSEEVAVEYQGFLRALWRYARASFRFGR</sequence>
<evidence type="ECO:0000313" key="15">
    <source>
        <dbReference type="Proteomes" id="UP000053095"/>
    </source>
</evidence>
<comment type="subcellular location">
    <subcellularLocation>
        <location evidence="2">Endoplasmic reticulum membrane</location>
    </subcellularLocation>
</comment>
<evidence type="ECO:0000256" key="3">
    <source>
        <dbReference type="ARBA" id="ARBA00004922"/>
    </source>
</evidence>
<keyword evidence="6" id="KW-0808">Transferase</keyword>
<dbReference type="GO" id="GO:1904423">
    <property type="term" value="C:dehydrodolichyl diphosphate synthase complex"/>
    <property type="evidence" value="ECO:0007669"/>
    <property type="project" value="InterPro"/>
</dbReference>
<organism evidence="14 15">
    <name type="scientific">Talaromyces pinophilus</name>
    <name type="common">Penicillium pinophilum</name>
    <dbReference type="NCBI Taxonomy" id="128442"/>
    <lineage>
        <taxon>Eukaryota</taxon>
        <taxon>Fungi</taxon>
        <taxon>Dikarya</taxon>
        <taxon>Ascomycota</taxon>
        <taxon>Pezizomycotina</taxon>
        <taxon>Eurotiomycetes</taxon>
        <taxon>Eurotiomycetidae</taxon>
        <taxon>Eurotiales</taxon>
        <taxon>Trichocomaceae</taxon>
        <taxon>Talaromyces</taxon>
        <taxon>Talaromyces sect. Talaromyces</taxon>
    </lineage>
</organism>
<evidence type="ECO:0000256" key="8">
    <source>
        <dbReference type="ARBA" id="ARBA00022824"/>
    </source>
</evidence>
<proteinExistence type="inferred from homology"/>
<accession>A0A0B8MXS7</accession>
<keyword evidence="7" id="KW-0812">Transmembrane</keyword>
<dbReference type="EMBL" id="DF933819">
    <property type="protein sequence ID" value="GAM37340.1"/>
    <property type="molecule type" value="Genomic_DNA"/>
</dbReference>
<dbReference type="EC" id="2.5.1.87" evidence="5"/>
<keyword evidence="10" id="KW-1133">Transmembrane helix</keyword>
<dbReference type="Proteomes" id="UP000053095">
    <property type="component" value="Unassembled WGS sequence"/>
</dbReference>
<reference evidence="15" key="1">
    <citation type="journal article" date="2015" name="Genome Announc.">
        <title>Draft genome sequence of Talaromyces cellulolyticus strain Y-94, a source of lignocellulosic biomass-degrading enzymes.</title>
        <authorList>
            <person name="Fujii T."/>
            <person name="Koike H."/>
            <person name="Sawayama S."/>
            <person name="Yano S."/>
            <person name="Inoue H."/>
        </authorList>
    </citation>
    <scope>NUCLEOTIDE SEQUENCE [LARGE SCALE GENOMIC DNA]</scope>
    <source>
        <strain evidence="15">Y-94</strain>
    </source>
</reference>
<evidence type="ECO:0000313" key="14">
    <source>
        <dbReference type="EMBL" id="GAM37340.1"/>
    </source>
</evidence>
<keyword evidence="9" id="KW-0460">Magnesium</keyword>
<dbReference type="GO" id="GO:0005789">
    <property type="term" value="C:endoplasmic reticulum membrane"/>
    <property type="evidence" value="ECO:0007669"/>
    <property type="project" value="UniProtKB-SubCell"/>
</dbReference>
<dbReference type="GO" id="GO:0045547">
    <property type="term" value="F:ditrans,polycis-polyprenyl diphosphate synthase [(2E,6E)-farnesyl diphosphate specific] activity"/>
    <property type="evidence" value="ECO:0007669"/>
    <property type="project" value="UniProtKB-EC"/>
</dbReference>
<name>A0A0B8MXS7_TALPI</name>
<dbReference type="Gene3D" id="3.40.1180.10">
    <property type="entry name" value="Decaprenyl diphosphate synthase-like"/>
    <property type="match status" value="1"/>
</dbReference>
<dbReference type="UniPathway" id="UPA00378"/>
<evidence type="ECO:0000256" key="2">
    <source>
        <dbReference type="ARBA" id="ARBA00004586"/>
    </source>
</evidence>
<keyword evidence="8" id="KW-0256">Endoplasmic reticulum</keyword>
<comment type="similarity">
    <text evidence="4">Belongs to the UPP synthase family.</text>
</comment>